<protein>
    <submittedName>
        <fullName evidence="2">Major sperm protein</fullName>
    </submittedName>
</protein>
<reference evidence="2" key="1">
    <citation type="submission" date="2022-11" db="UniProtKB">
        <authorList>
            <consortium name="WormBaseParasite"/>
        </authorList>
    </citation>
    <scope>IDENTIFICATION</scope>
</reference>
<accession>A0AC34QTT3</accession>
<sequence>MLYAEDDYDLYLAPRVAEYSPSKGGTSRHLMVNGTPDRMAIKIKCSNNEIFRVSPVYTCLDPGCSQRLQVIRDPGEPKVDKLIVLYKKTTCKNAHEAFFQLDDDTEVKKAMIALVALKHKERNNSKDHSENFEKCKENKKKNNSNKTQKISEKLKKNSKINS</sequence>
<name>A0AC34QTT3_9BILA</name>
<dbReference type="WBParaSite" id="JU765_v2.g19246.t1">
    <property type="protein sequence ID" value="JU765_v2.g19246.t1"/>
    <property type="gene ID" value="JU765_v2.g19246"/>
</dbReference>
<proteinExistence type="predicted"/>
<organism evidence="1 2">
    <name type="scientific">Panagrolaimus sp. JU765</name>
    <dbReference type="NCBI Taxonomy" id="591449"/>
    <lineage>
        <taxon>Eukaryota</taxon>
        <taxon>Metazoa</taxon>
        <taxon>Ecdysozoa</taxon>
        <taxon>Nematoda</taxon>
        <taxon>Chromadorea</taxon>
        <taxon>Rhabditida</taxon>
        <taxon>Tylenchina</taxon>
        <taxon>Panagrolaimomorpha</taxon>
        <taxon>Panagrolaimoidea</taxon>
        <taxon>Panagrolaimidae</taxon>
        <taxon>Panagrolaimus</taxon>
    </lineage>
</organism>
<dbReference type="Proteomes" id="UP000887576">
    <property type="component" value="Unplaced"/>
</dbReference>
<evidence type="ECO:0000313" key="1">
    <source>
        <dbReference type="Proteomes" id="UP000887576"/>
    </source>
</evidence>
<evidence type="ECO:0000313" key="2">
    <source>
        <dbReference type="WBParaSite" id="JU765_v2.g19246.t1"/>
    </source>
</evidence>